<sequence length="46" mass="5308">MRKSREWQAGRSILPVSRIAYLPSFSPLVLEVNRFLGNLGDKNDEF</sequence>
<evidence type="ECO:0000313" key="1">
    <source>
        <dbReference type="EMBL" id="EMS33708.1"/>
    </source>
</evidence>
<proteinExistence type="predicted"/>
<dbReference type="STRING" id="1239962.C943_04587"/>
<dbReference type="EMBL" id="AMZY02000009">
    <property type="protein sequence ID" value="EMS33708.1"/>
    <property type="molecule type" value="Genomic_DNA"/>
</dbReference>
<dbReference type="Proteomes" id="UP000010953">
    <property type="component" value="Unassembled WGS sequence"/>
</dbReference>
<gene>
    <name evidence="1" type="ORF">C943_04587</name>
</gene>
<comment type="caution">
    <text evidence="1">The sequence shown here is derived from an EMBL/GenBank/DDBJ whole genome shotgun (WGS) entry which is preliminary data.</text>
</comment>
<accession>M7XGN1</accession>
<evidence type="ECO:0000313" key="2">
    <source>
        <dbReference type="Proteomes" id="UP000010953"/>
    </source>
</evidence>
<keyword evidence="2" id="KW-1185">Reference proteome</keyword>
<name>M7XGN1_9BACT</name>
<protein>
    <submittedName>
        <fullName evidence="1">Uncharacterized protein</fullName>
    </submittedName>
</protein>
<reference evidence="1" key="1">
    <citation type="submission" date="2013-01" db="EMBL/GenBank/DDBJ databases">
        <title>Genome assembly of Mariniradius saccharolyticus AK6.</title>
        <authorList>
            <person name="Vaidya B."/>
            <person name="Khatri I."/>
            <person name="Tanuku N.R.S."/>
            <person name="Subramanian S."/>
            <person name="Pinnaka A."/>
        </authorList>
    </citation>
    <scope>NUCLEOTIDE SEQUENCE [LARGE SCALE GENOMIC DNA]</scope>
    <source>
        <strain evidence="1">AK6</strain>
    </source>
</reference>
<dbReference type="AlphaFoldDB" id="M7XGN1"/>
<organism evidence="1 2">
    <name type="scientific">Mariniradius saccharolyticus AK6</name>
    <dbReference type="NCBI Taxonomy" id="1239962"/>
    <lineage>
        <taxon>Bacteria</taxon>
        <taxon>Pseudomonadati</taxon>
        <taxon>Bacteroidota</taxon>
        <taxon>Cytophagia</taxon>
        <taxon>Cytophagales</taxon>
        <taxon>Cyclobacteriaceae</taxon>
        <taxon>Mariniradius</taxon>
    </lineage>
</organism>
<dbReference type="InParanoid" id="M7XGN1"/>